<evidence type="ECO:0000313" key="2">
    <source>
        <dbReference type="Proteomes" id="UP000004931"/>
    </source>
</evidence>
<evidence type="ECO:0000313" key="1">
    <source>
        <dbReference type="EMBL" id="EAW31225.1"/>
    </source>
</evidence>
<dbReference type="Proteomes" id="UP000004931">
    <property type="component" value="Unassembled WGS sequence"/>
</dbReference>
<reference evidence="1 2" key="1">
    <citation type="journal article" date="2010" name="J. Bacteriol.">
        <title>Genome sequence of the oligotrophic marine Gammaproteobacterium HTCC2143, isolated from the Oregon Coast.</title>
        <authorList>
            <person name="Oh H.M."/>
            <person name="Kang I."/>
            <person name="Ferriera S."/>
            <person name="Giovannoni S.J."/>
            <person name="Cho J.C."/>
        </authorList>
    </citation>
    <scope>NUCLEOTIDE SEQUENCE [LARGE SCALE GENOMIC DNA]</scope>
    <source>
        <strain evidence="1 2">HTCC2143</strain>
    </source>
</reference>
<keyword evidence="1" id="KW-0418">Kinase</keyword>
<dbReference type="AlphaFoldDB" id="A0YDC2"/>
<keyword evidence="1" id="KW-0808">Transferase</keyword>
<dbReference type="EC" id="2.7.9.1" evidence="1"/>
<protein>
    <submittedName>
        <fullName evidence="1">Pyruvate phosphate dikinase</fullName>
        <ecNumber evidence="1">2.7.9.1</ecNumber>
    </submittedName>
</protein>
<accession>A0YDC2</accession>
<keyword evidence="1" id="KW-0670">Pyruvate</keyword>
<sequence>MKVAAKLEIDKQFTLYTDLLLSNPAMFELQIKGAANG</sequence>
<dbReference type="EMBL" id="AAVT01000004">
    <property type="protein sequence ID" value="EAW31225.1"/>
    <property type="molecule type" value="Genomic_DNA"/>
</dbReference>
<name>A0YDC2_9GAMM</name>
<comment type="caution">
    <text evidence="1">The sequence shown here is derived from an EMBL/GenBank/DDBJ whole genome shotgun (WGS) entry which is preliminary data.</text>
</comment>
<dbReference type="GO" id="GO:0050242">
    <property type="term" value="F:pyruvate, phosphate dikinase activity"/>
    <property type="evidence" value="ECO:0007669"/>
    <property type="project" value="UniProtKB-EC"/>
</dbReference>
<dbReference type="GO" id="GO:0016301">
    <property type="term" value="F:kinase activity"/>
    <property type="evidence" value="ECO:0007669"/>
    <property type="project" value="UniProtKB-KW"/>
</dbReference>
<organism evidence="1 2">
    <name type="scientific">marine gamma proteobacterium HTCC2143</name>
    <dbReference type="NCBI Taxonomy" id="247633"/>
    <lineage>
        <taxon>Bacteria</taxon>
        <taxon>Pseudomonadati</taxon>
        <taxon>Pseudomonadota</taxon>
        <taxon>Gammaproteobacteria</taxon>
        <taxon>Cellvibrionales</taxon>
        <taxon>Spongiibacteraceae</taxon>
        <taxon>BD1-7 clade</taxon>
    </lineage>
</organism>
<proteinExistence type="predicted"/>
<gene>
    <name evidence="1" type="ORF">GP2143_03853</name>
</gene>
<keyword evidence="2" id="KW-1185">Reference proteome</keyword>